<sequence length="699" mass="80575">MAEKRVKKEPGDKKAFNKNKKDFKKKDNEEEKKERDAKAIKRERQRREDPNFDLRCELKKLWEKLRNAEKAEDREAFVDTIFEKIRGSEKANFLDFAYAHDTTRVLQSCLQHGTAAQRRVIYEEVKLKVAEMAQSKYARNMVLKLIKYGERDIKDYCIENMGNVRKLVRSSFGQSILEYAYNQFAQAGQRNGIVSNLYGKSYNRLSKTEKEPTLITVIEKNVDFMETILKDFMEDLKGLTEKEVMQQTVSHRAFLDFFNLCLYLLSSPKFKEKRKQIEDIRSELIEDLKASVIHMIHTPDGAKAGLHCLWFGTAKDRKLILKTLKEFLEKVATSEYGHLLILGAMDSVDDTVLVKKQLVLPLIKEIDKLIGDKVARKIYWYILSPRDRKAFLPDQIKLLEIGDETLTSKKPRQVKHEEIQASAVPLILEWISENIDIVLHEPAHLPILCAAFDHSDESQIMKGTENILVTAQRALAKKFNAEYDESHMLHGRGVSMTLKKVLKLDKVREEFKFSKVFAEECVKLLPKLLSDNRVTGVSSPFIPHSKVEKRAYRAECINRPRIPAPANTGSFIADNNSSDGESELKEVGINEDFDRDYHSRLNDEIQGERERSTHEENVAKRQDQLKGRLESANLEIARLKENEFKLENENETLRSRVNELEGEVAKLRKMNRNYVSRQRSQSESGESGYTGGAINGGII</sequence>
<dbReference type="InterPro" id="IPR011989">
    <property type="entry name" value="ARM-like"/>
</dbReference>
<dbReference type="InterPro" id="IPR033133">
    <property type="entry name" value="PUM-HD"/>
</dbReference>
<evidence type="ECO:0000256" key="3">
    <source>
        <dbReference type="SAM" id="MobiDB-lite"/>
    </source>
</evidence>
<evidence type="ECO:0000256" key="1">
    <source>
        <dbReference type="ARBA" id="ARBA00022737"/>
    </source>
</evidence>
<dbReference type="InterPro" id="IPR001313">
    <property type="entry name" value="Pumilio_RNA-bd_rpt"/>
</dbReference>
<dbReference type="InterPro" id="IPR040059">
    <property type="entry name" value="PUM3"/>
</dbReference>
<keyword evidence="2" id="KW-0694">RNA-binding</keyword>
<gene>
    <name evidence="5" type="ORF">OKIOD_LOCUS6397</name>
</gene>
<evidence type="ECO:0000313" key="5">
    <source>
        <dbReference type="EMBL" id="CAG5096906.1"/>
    </source>
</evidence>
<dbReference type="Gene3D" id="1.25.10.10">
    <property type="entry name" value="Leucine-rich Repeat Variant"/>
    <property type="match status" value="1"/>
</dbReference>
<dbReference type="EMBL" id="OU015569">
    <property type="protein sequence ID" value="CAG5096906.1"/>
    <property type="molecule type" value="Genomic_DNA"/>
</dbReference>
<proteinExistence type="predicted"/>
<dbReference type="PROSITE" id="PS50303">
    <property type="entry name" value="PUM_HD"/>
    <property type="match status" value="1"/>
</dbReference>
<feature type="compositionally biased region" description="Basic and acidic residues" evidence="3">
    <location>
        <begin position="1"/>
        <end position="15"/>
    </location>
</feature>
<feature type="region of interest" description="Disordered" evidence="3">
    <location>
        <begin position="674"/>
        <end position="699"/>
    </location>
</feature>
<protein>
    <submittedName>
        <fullName evidence="5">Oidioi.mRNA.OKI2018_I69.XSR.g14839.t1.cds</fullName>
    </submittedName>
</protein>
<feature type="compositionally biased region" description="Low complexity" evidence="3">
    <location>
        <begin position="676"/>
        <end position="687"/>
    </location>
</feature>
<feature type="compositionally biased region" description="Gly residues" evidence="3">
    <location>
        <begin position="688"/>
        <end position="699"/>
    </location>
</feature>
<evidence type="ECO:0000256" key="2">
    <source>
        <dbReference type="ARBA" id="ARBA00022884"/>
    </source>
</evidence>
<dbReference type="InterPro" id="IPR016024">
    <property type="entry name" value="ARM-type_fold"/>
</dbReference>
<dbReference type="Proteomes" id="UP001158576">
    <property type="component" value="Chromosome XSR"/>
</dbReference>
<organism evidence="5 6">
    <name type="scientific">Oikopleura dioica</name>
    <name type="common">Tunicate</name>
    <dbReference type="NCBI Taxonomy" id="34765"/>
    <lineage>
        <taxon>Eukaryota</taxon>
        <taxon>Metazoa</taxon>
        <taxon>Chordata</taxon>
        <taxon>Tunicata</taxon>
        <taxon>Appendicularia</taxon>
        <taxon>Copelata</taxon>
        <taxon>Oikopleuridae</taxon>
        <taxon>Oikopleura</taxon>
    </lineage>
</organism>
<keyword evidence="1" id="KW-0677">Repeat</keyword>
<feature type="domain" description="PUM-HD" evidence="4">
    <location>
        <begin position="63"/>
        <end position="427"/>
    </location>
</feature>
<dbReference type="PANTHER" id="PTHR13389:SF0">
    <property type="entry name" value="PUMILIO HOMOLOG 3"/>
    <property type="match status" value="1"/>
</dbReference>
<dbReference type="PANTHER" id="PTHR13389">
    <property type="entry name" value="PUMILIO HOMOLOG 3"/>
    <property type="match status" value="1"/>
</dbReference>
<dbReference type="InterPro" id="IPR012959">
    <property type="entry name" value="CPL_dom"/>
</dbReference>
<feature type="region of interest" description="Disordered" evidence="3">
    <location>
        <begin position="1"/>
        <end position="48"/>
    </location>
</feature>
<dbReference type="SMART" id="SM00025">
    <property type="entry name" value="Pumilio"/>
    <property type="match status" value="4"/>
</dbReference>
<accession>A0ABN7SG60</accession>
<dbReference type="SUPFAM" id="SSF48371">
    <property type="entry name" value="ARM repeat"/>
    <property type="match status" value="1"/>
</dbReference>
<name>A0ABN7SG60_OIKDI</name>
<reference evidence="5 6" key="1">
    <citation type="submission" date="2021-04" db="EMBL/GenBank/DDBJ databases">
        <authorList>
            <person name="Bliznina A."/>
        </authorList>
    </citation>
    <scope>NUCLEOTIDE SEQUENCE [LARGE SCALE GENOMIC DNA]</scope>
</reference>
<dbReference type="Pfam" id="PF08144">
    <property type="entry name" value="CPL"/>
    <property type="match status" value="1"/>
</dbReference>
<evidence type="ECO:0000313" key="6">
    <source>
        <dbReference type="Proteomes" id="UP001158576"/>
    </source>
</evidence>
<keyword evidence="6" id="KW-1185">Reference proteome</keyword>
<evidence type="ECO:0000259" key="4">
    <source>
        <dbReference type="PROSITE" id="PS50303"/>
    </source>
</evidence>
<feature type="compositionally biased region" description="Basic and acidic residues" evidence="3">
    <location>
        <begin position="24"/>
        <end position="48"/>
    </location>
</feature>